<evidence type="ECO:0000256" key="2">
    <source>
        <dbReference type="ARBA" id="ARBA00022737"/>
    </source>
</evidence>
<dbReference type="GO" id="GO:0000978">
    <property type="term" value="F:RNA polymerase II cis-regulatory region sequence-specific DNA binding"/>
    <property type="evidence" value="ECO:0007669"/>
    <property type="project" value="TreeGrafter"/>
</dbReference>
<dbReference type="Ensembl" id="ENSXCOT00000027041.1">
    <property type="protein sequence ID" value="ENSXCOP00000026714.1"/>
    <property type="gene ID" value="ENSXCOG00000019958.1"/>
</dbReference>
<evidence type="ECO:0000313" key="8">
    <source>
        <dbReference type="Proteomes" id="UP000261380"/>
    </source>
</evidence>
<accession>A0A3B5MQM0</accession>
<dbReference type="SUPFAM" id="SSF57667">
    <property type="entry name" value="beta-beta-alpha zinc fingers"/>
    <property type="match status" value="1"/>
</dbReference>
<reference evidence="7" key="1">
    <citation type="submission" date="2025-08" db="UniProtKB">
        <authorList>
            <consortium name="Ensembl"/>
        </authorList>
    </citation>
    <scope>IDENTIFICATION</scope>
</reference>
<keyword evidence="4" id="KW-0862">Zinc</keyword>
<evidence type="ECO:0000313" key="7">
    <source>
        <dbReference type="Ensembl" id="ENSXCOP00000026714.1"/>
    </source>
</evidence>
<dbReference type="Proteomes" id="UP000261380">
    <property type="component" value="Unplaced"/>
</dbReference>
<keyword evidence="8" id="KW-1185">Reference proteome</keyword>
<dbReference type="GeneTree" id="ENSGT01150000286936"/>
<protein>
    <recommendedName>
        <fullName evidence="6">C2H2-type domain-containing protein</fullName>
    </recommendedName>
</protein>
<dbReference type="PANTHER" id="PTHR23235:SF178">
    <property type="entry name" value="C2H2-TYPE DOMAIN-CONTAINING PROTEIN-RELATED"/>
    <property type="match status" value="1"/>
</dbReference>
<evidence type="ECO:0000256" key="1">
    <source>
        <dbReference type="ARBA" id="ARBA00022723"/>
    </source>
</evidence>
<dbReference type="PROSITE" id="PS50157">
    <property type="entry name" value="ZINC_FINGER_C2H2_2"/>
    <property type="match status" value="3"/>
</dbReference>
<keyword evidence="3 5" id="KW-0863">Zinc-finger</keyword>
<evidence type="ECO:0000256" key="4">
    <source>
        <dbReference type="ARBA" id="ARBA00022833"/>
    </source>
</evidence>
<sequence>MFLFSQMYRLNEHKRSHTGEKPFSCETCGKCFTIGANLNVHKRIHTGEKPFSCQKCGKSFSRIDHLHKHQSIHTGEKRVLTFPPVCKLKCWH</sequence>
<name>A0A3B5MQM0_9TELE</name>
<dbReference type="Pfam" id="PF00096">
    <property type="entry name" value="zf-C2H2"/>
    <property type="match status" value="2"/>
</dbReference>
<dbReference type="InterPro" id="IPR036236">
    <property type="entry name" value="Znf_C2H2_sf"/>
</dbReference>
<dbReference type="SMART" id="SM00355">
    <property type="entry name" value="ZnF_C2H2"/>
    <property type="match status" value="2"/>
</dbReference>
<feature type="domain" description="C2H2-type" evidence="6">
    <location>
        <begin position="4"/>
        <end position="22"/>
    </location>
</feature>
<dbReference type="GO" id="GO:0000981">
    <property type="term" value="F:DNA-binding transcription factor activity, RNA polymerase II-specific"/>
    <property type="evidence" value="ECO:0007669"/>
    <property type="project" value="TreeGrafter"/>
</dbReference>
<evidence type="ECO:0000259" key="6">
    <source>
        <dbReference type="PROSITE" id="PS50157"/>
    </source>
</evidence>
<evidence type="ECO:0000256" key="5">
    <source>
        <dbReference type="PROSITE-ProRule" id="PRU00042"/>
    </source>
</evidence>
<organism evidence="7 8">
    <name type="scientific">Xiphophorus couchianus</name>
    <name type="common">Monterrey platyfish</name>
    <dbReference type="NCBI Taxonomy" id="32473"/>
    <lineage>
        <taxon>Eukaryota</taxon>
        <taxon>Metazoa</taxon>
        <taxon>Chordata</taxon>
        <taxon>Craniata</taxon>
        <taxon>Vertebrata</taxon>
        <taxon>Euteleostomi</taxon>
        <taxon>Actinopterygii</taxon>
        <taxon>Neopterygii</taxon>
        <taxon>Teleostei</taxon>
        <taxon>Neoteleostei</taxon>
        <taxon>Acanthomorphata</taxon>
        <taxon>Ovalentaria</taxon>
        <taxon>Atherinomorphae</taxon>
        <taxon>Cyprinodontiformes</taxon>
        <taxon>Poeciliidae</taxon>
        <taxon>Poeciliinae</taxon>
        <taxon>Xiphophorus</taxon>
    </lineage>
</organism>
<feature type="domain" description="C2H2-type" evidence="6">
    <location>
        <begin position="23"/>
        <end position="50"/>
    </location>
</feature>
<proteinExistence type="predicted"/>
<dbReference type="InterPro" id="IPR013087">
    <property type="entry name" value="Znf_C2H2_type"/>
</dbReference>
<dbReference type="GO" id="GO:0008270">
    <property type="term" value="F:zinc ion binding"/>
    <property type="evidence" value="ECO:0007669"/>
    <property type="project" value="UniProtKB-KW"/>
</dbReference>
<dbReference type="AlphaFoldDB" id="A0A3B5MQM0"/>
<dbReference type="PANTHER" id="PTHR23235">
    <property type="entry name" value="KRUEPPEL-LIKE TRANSCRIPTION FACTOR"/>
    <property type="match status" value="1"/>
</dbReference>
<feature type="domain" description="C2H2-type" evidence="6">
    <location>
        <begin position="51"/>
        <end position="78"/>
    </location>
</feature>
<dbReference type="Gene3D" id="3.30.160.60">
    <property type="entry name" value="Classic Zinc Finger"/>
    <property type="match status" value="3"/>
</dbReference>
<dbReference type="PROSITE" id="PS00028">
    <property type="entry name" value="ZINC_FINGER_C2H2_1"/>
    <property type="match status" value="2"/>
</dbReference>
<dbReference type="FunFam" id="3.30.160.60:FF:002343">
    <property type="entry name" value="Zinc finger protein 33A"/>
    <property type="match status" value="2"/>
</dbReference>
<evidence type="ECO:0000256" key="3">
    <source>
        <dbReference type="ARBA" id="ARBA00022771"/>
    </source>
</evidence>
<keyword evidence="1" id="KW-0479">Metal-binding</keyword>
<keyword evidence="2" id="KW-0677">Repeat</keyword>
<reference evidence="7" key="2">
    <citation type="submission" date="2025-09" db="UniProtKB">
        <authorList>
            <consortium name="Ensembl"/>
        </authorList>
    </citation>
    <scope>IDENTIFICATION</scope>
</reference>